<dbReference type="OrthoDB" id="9812842at2"/>
<dbReference type="SUPFAM" id="SSF54637">
    <property type="entry name" value="Thioesterase/thiol ester dehydrase-isomerase"/>
    <property type="match status" value="1"/>
</dbReference>
<dbReference type="AlphaFoldDB" id="A0A1E5E203"/>
<evidence type="ECO:0000313" key="2">
    <source>
        <dbReference type="EMBL" id="OEF25450.1"/>
    </source>
</evidence>
<dbReference type="PIRSF" id="PIRSF030962">
    <property type="entry name" value="Dehydrase_ECs4332_prd"/>
    <property type="match status" value="1"/>
</dbReference>
<feature type="domain" description="ApeI dehydratase-like" evidence="1">
    <location>
        <begin position="13"/>
        <end position="114"/>
    </location>
</feature>
<dbReference type="eggNOG" id="COG0764">
    <property type="taxonomic scope" value="Bacteria"/>
</dbReference>
<comment type="caution">
    <text evidence="2">The sequence shown here is derived from an EMBL/GenBank/DDBJ whole genome shotgun (WGS) entry which is preliminary data.</text>
</comment>
<evidence type="ECO:0000259" key="1">
    <source>
        <dbReference type="Pfam" id="PF22818"/>
    </source>
</evidence>
<protein>
    <submittedName>
        <fullName evidence="2">3-hydroxyacyl-ACP dehydratase</fullName>
    </submittedName>
</protein>
<dbReference type="InterPro" id="IPR054545">
    <property type="entry name" value="ApeI-like"/>
</dbReference>
<gene>
    <name evidence="2" type="ORF">A1QC_08740</name>
</gene>
<accession>A0A1E5E203</accession>
<sequence length="119" mass="13832">MTLIRKPTILRQHSTHDSVELWLKIDSDIEDFNGHFPIFPSLPGVTQVDWAVFYGQQYLNAPASFQGMEVIKFQEPILKEHEVKLSLTWQAEKQKLYFTYTSEHNEEVKTHSSGRILLG</sequence>
<dbReference type="RefSeq" id="WP_017024903.1">
    <property type="nucleotide sequence ID" value="NZ_AJYK02000062.1"/>
</dbReference>
<reference evidence="2 3" key="1">
    <citation type="journal article" date="2012" name="Science">
        <title>Ecological populations of bacteria act as socially cohesive units of antibiotic production and resistance.</title>
        <authorList>
            <person name="Cordero O.X."/>
            <person name="Wildschutte H."/>
            <person name="Kirkup B."/>
            <person name="Proehl S."/>
            <person name="Ngo L."/>
            <person name="Hussain F."/>
            <person name="Le Roux F."/>
            <person name="Mincer T."/>
            <person name="Polz M.F."/>
        </authorList>
    </citation>
    <scope>NUCLEOTIDE SEQUENCE [LARGE SCALE GENOMIC DNA]</scope>
    <source>
        <strain evidence="2 3">1S-45</strain>
    </source>
</reference>
<dbReference type="InterPro" id="IPR016962">
    <property type="entry name" value="Dehydrase_ECs4332_prd"/>
</dbReference>
<keyword evidence="3" id="KW-1185">Reference proteome</keyword>
<evidence type="ECO:0000313" key="3">
    <source>
        <dbReference type="Proteomes" id="UP000094070"/>
    </source>
</evidence>
<dbReference type="Gene3D" id="3.10.129.10">
    <property type="entry name" value="Hotdog Thioesterase"/>
    <property type="match status" value="1"/>
</dbReference>
<organism evidence="2 3">
    <name type="scientific">Vibrio rumoiensis 1S-45</name>
    <dbReference type="NCBI Taxonomy" id="1188252"/>
    <lineage>
        <taxon>Bacteria</taxon>
        <taxon>Pseudomonadati</taxon>
        <taxon>Pseudomonadota</taxon>
        <taxon>Gammaproteobacteria</taxon>
        <taxon>Vibrionales</taxon>
        <taxon>Vibrionaceae</taxon>
        <taxon>Vibrio</taxon>
    </lineage>
</organism>
<dbReference type="Proteomes" id="UP000094070">
    <property type="component" value="Unassembled WGS sequence"/>
</dbReference>
<proteinExistence type="predicted"/>
<name>A0A1E5E203_9VIBR</name>
<dbReference type="EMBL" id="AJYK02000062">
    <property type="protein sequence ID" value="OEF25450.1"/>
    <property type="molecule type" value="Genomic_DNA"/>
</dbReference>
<dbReference type="STRING" id="1188252.A1QC_08740"/>
<dbReference type="InterPro" id="IPR029069">
    <property type="entry name" value="HotDog_dom_sf"/>
</dbReference>
<dbReference type="Pfam" id="PF22818">
    <property type="entry name" value="ApeI-like"/>
    <property type="match status" value="1"/>
</dbReference>